<dbReference type="STRING" id="1193518.BN13_160033"/>
<proteinExistence type="predicted"/>
<protein>
    <recommendedName>
        <fullName evidence="3">YbdD/YjiX family protein</fullName>
    </recommendedName>
</protein>
<comment type="caution">
    <text evidence="1">The sequence shown here is derived from an EMBL/GenBank/DDBJ whole genome shotgun (WGS) entry which is preliminary data.</text>
</comment>
<dbReference type="Proteomes" id="UP000035720">
    <property type="component" value="Unassembled WGS sequence"/>
</dbReference>
<organism evidence="1 2">
    <name type="scientific">Nostocoides jenkinsii Ben 74</name>
    <dbReference type="NCBI Taxonomy" id="1193518"/>
    <lineage>
        <taxon>Bacteria</taxon>
        <taxon>Bacillati</taxon>
        <taxon>Actinomycetota</taxon>
        <taxon>Actinomycetes</taxon>
        <taxon>Micrococcales</taxon>
        <taxon>Intrasporangiaceae</taxon>
        <taxon>Nostocoides</taxon>
    </lineage>
</organism>
<dbReference type="AlphaFoldDB" id="A0A077M4Y4"/>
<name>A0A077M4Y4_9MICO</name>
<gene>
    <name evidence="1" type="ORF">BN13_160033</name>
</gene>
<dbReference type="InterPro" id="IPR007423">
    <property type="entry name" value="Sel_put"/>
</dbReference>
<dbReference type="Pfam" id="PF04328">
    <property type="entry name" value="Sel_put"/>
    <property type="match status" value="1"/>
</dbReference>
<accession>A0A077M4Y4</accession>
<dbReference type="EMBL" id="CAJC01000068">
    <property type="protein sequence ID" value="CCI52351.1"/>
    <property type="molecule type" value="Genomic_DNA"/>
</dbReference>
<evidence type="ECO:0000313" key="2">
    <source>
        <dbReference type="Proteomes" id="UP000035720"/>
    </source>
</evidence>
<evidence type="ECO:0000313" key="1">
    <source>
        <dbReference type="EMBL" id="CCI52351.1"/>
    </source>
</evidence>
<evidence type="ECO:0008006" key="3">
    <source>
        <dbReference type="Google" id="ProtNLM"/>
    </source>
</evidence>
<keyword evidence="2" id="KW-1185">Reference proteome</keyword>
<reference evidence="1 2" key="1">
    <citation type="journal article" date="2013" name="ISME J.">
        <title>A metabolic model for members of the genus Tetrasphaera involved in enhanced biological phosphorus removal.</title>
        <authorList>
            <person name="Kristiansen R."/>
            <person name="Nguyen H.T.T."/>
            <person name="Saunders A.M."/>
            <person name="Nielsen J.L."/>
            <person name="Wimmer R."/>
            <person name="Le V.Q."/>
            <person name="McIlroy S.J."/>
            <person name="Petrovski S."/>
            <person name="Seviour R.J."/>
            <person name="Calteau A."/>
            <person name="Nielsen K.L."/>
            <person name="Nielsen P.H."/>
        </authorList>
    </citation>
    <scope>NUCLEOTIDE SEQUENCE [LARGE SCALE GENOMIC DNA]</scope>
    <source>
        <strain evidence="1 2">Ben 74</strain>
    </source>
</reference>
<sequence>MGSGRPRSNPGRATPLTDATITSRVRAAARTLRWYVRGVTGADAYERYCEHLTRTHPDEPLPAERDFWREKYADQERNPKTRCC</sequence>